<organism evidence="3 4">
    <name type="scientific">Viridothelium virens</name>
    <name type="common">Speckled blister lichen</name>
    <name type="synonym">Trypethelium virens</name>
    <dbReference type="NCBI Taxonomy" id="1048519"/>
    <lineage>
        <taxon>Eukaryota</taxon>
        <taxon>Fungi</taxon>
        <taxon>Dikarya</taxon>
        <taxon>Ascomycota</taxon>
        <taxon>Pezizomycotina</taxon>
        <taxon>Dothideomycetes</taxon>
        <taxon>Dothideomycetes incertae sedis</taxon>
        <taxon>Trypetheliales</taxon>
        <taxon>Trypetheliaceae</taxon>
        <taxon>Viridothelium</taxon>
    </lineage>
</organism>
<keyword evidence="4" id="KW-1185">Reference proteome</keyword>
<dbReference type="OrthoDB" id="5344006at2759"/>
<reference evidence="3" key="1">
    <citation type="journal article" date="2020" name="Stud. Mycol.">
        <title>101 Dothideomycetes genomes: a test case for predicting lifestyles and emergence of pathogens.</title>
        <authorList>
            <person name="Haridas S."/>
            <person name="Albert R."/>
            <person name="Binder M."/>
            <person name="Bloem J."/>
            <person name="Labutti K."/>
            <person name="Salamov A."/>
            <person name="Andreopoulos B."/>
            <person name="Baker S."/>
            <person name="Barry K."/>
            <person name="Bills G."/>
            <person name="Bluhm B."/>
            <person name="Cannon C."/>
            <person name="Castanera R."/>
            <person name="Culley D."/>
            <person name="Daum C."/>
            <person name="Ezra D."/>
            <person name="Gonzalez J."/>
            <person name="Henrissat B."/>
            <person name="Kuo A."/>
            <person name="Liang C."/>
            <person name="Lipzen A."/>
            <person name="Lutzoni F."/>
            <person name="Magnuson J."/>
            <person name="Mondo S."/>
            <person name="Nolan M."/>
            <person name="Ohm R."/>
            <person name="Pangilinan J."/>
            <person name="Park H.-J."/>
            <person name="Ramirez L."/>
            <person name="Alfaro M."/>
            <person name="Sun H."/>
            <person name="Tritt A."/>
            <person name="Yoshinaga Y."/>
            <person name="Zwiers L.-H."/>
            <person name="Turgeon B."/>
            <person name="Goodwin S."/>
            <person name="Spatafora J."/>
            <person name="Crous P."/>
            <person name="Grigoriev I."/>
        </authorList>
    </citation>
    <scope>NUCLEOTIDE SEQUENCE</scope>
    <source>
        <strain evidence="3">Tuck. ex Michener</strain>
    </source>
</reference>
<protein>
    <recommendedName>
        <fullName evidence="5">MARVEL domain-containing protein</fullName>
    </recommendedName>
</protein>
<dbReference type="Proteomes" id="UP000800092">
    <property type="component" value="Unassembled WGS sequence"/>
</dbReference>
<proteinExistence type="predicted"/>
<dbReference type="EMBL" id="ML991772">
    <property type="protein sequence ID" value="KAF2239561.1"/>
    <property type="molecule type" value="Genomic_DNA"/>
</dbReference>
<feature type="compositionally biased region" description="Low complexity" evidence="1">
    <location>
        <begin position="244"/>
        <end position="259"/>
    </location>
</feature>
<feature type="transmembrane region" description="Helical" evidence="2">
    <location>
        <begin position="87"/>
        <end position="107"/>
    </location>
</feature>
<dbReference type="AlphaFoldDB" id="A0A6A6HNI8"/>
<feature type="region of interest" description="Disordered" evidence="1">
    <location>
        <begin position="190"/>
        <end position="309"/>
    </location>
</feature>
<sequence>MSRLERIKTAPSHYPPVPFHIIRTAQLISSAYVFSVMCYFIWWLIHDRYPIPWTFILLLTVSLLTVLSLSVTIVLHCFISLNPRLNMLINAALAVIWVVGFSLLAWWTTQSTLRHVCNVSNWTDDTGIMVCRLYKSLFSFALFGLVSTLLAFGLDMYVRQRSTRRGVYHNMSPIDAKRSVNADAYPVPSTAASATNPFSDPPNPFSDHNAMPRQSSPAAAGHESPYANRMPSPYLQSPNDPEQGGFSHGAHAGAGANGAEVDNTKSPMEYLKGPFARQQRPEKGGYEVPDEQFKYDDDTEYRGGHHGAA</sequence>
<keyword evidence="2" id="KW-1133">Transmembrane helix</keyword>
<feature type="transmembrane region" description="Helical" evidence="2">
    <location>
        <begin position="137"/>
        <end position="158"/>
    </location>
</feature>
<keyword evidence="2" id="KW-0472">Membrane</keyword>
<feature type="transmembrane region" description="Helical" evidence="2">
    <location>
        <begin position="21"/>
        <end position="45"/>
    </location>
</feature>
<evidence type="ECO:0000313" key="3">
    <source>
        <dbReference type="EMBL" id="KAF2239561.1"/>
    </source>
</evidence>
<accession>A0A6A6HNI8</accession>
<keyword evidence="2" id="KW-0812">Transmembrane</keyword>
<evidence type="ECO:0008006" key="5">
    <source>
        <dbReference type="Google" id="ProtNLM"/>
    </source>
</evidence>
<evidence type="ECO:0000313" key="4">
    <source>
        <dbReference type="Proteomes" id="UP000800092"/>
    </source>
</evidence>
<evidence type="ECO:0000256" key="2">
    <source>
        <dbReference type="SAM" id="Phobius"/>
    </source>
</evidence>
<feature type="transmembrane region" description="Helical" evidence="2">
    <location>
        <begin position="51"/>
        <end position="75"/>
    </location>
</feature>
<evidence type="ECO:0000256" key="1">
    <source>
        <dbReference type="SAM" id="MobiDB-lite"/>
    </source>
</evidence>
<gene>
    <name evidence="3" type="ORF">EV356DRAFT_499736</name>
</gene>
<name>A0A6A6HNI8_VIRVR</name>
<feature type="compositionally biased region" description="Basic and acidic residues" evidence="1">
    <location>
        <begin position="279"/>
        <end position="303"/>
    </location>
</feature>